<dbReference type="AlphaFoldDB" id="A0A8J2UEL0"/>
<evidence type="ECO:0000256" key="4">
    <source>
        <dbReference type="ARBA" id="ARBA00022785"/>
    </source>
</evidence>
<comment type="subcellular location">
    <subcellularLocation>
        <location evidence="5">Cytoplasm</location>
    </subcellularLocation>
</comment>
<evidence type="ECO:0000256" key="3">
    <source>
        <dbReference type="ARBA" id="ARBA00022691"/>
    </source>
</evidence>
<dbReference type="Proteomes" id="UP000607559">
    <property type="component" value="Unassembled WGS sequence"/>
</dbReference>
<dbReference type="UniPathway" id="UPA00392"/>
<dbReference type="EMBL" id="BMJC01000003">
    <property type="protein sequence ID" value="GGB05864.1"/>
    <property type="molecule type" value="Genomic_DNA"/>
</dbReference>
<comment type="subunit">
    <text evidence="5">Monomer.</text>
</comment>
<evidence type="ECO:0000256" key="5">
    <source>
        <dbReference type="HAMAP-Rule" id="MF_00113"/>
    </source>
</evidence>
<comment type="function">
    <text evidence="5">Transfers and isomerizes the ribose moiety from AdoMet to the 7-aminomethyl group of 7-deazaguanine (preQ1-tRNA) to give epoxyqueuosine (oQ-tRNA).</text>
</comment>
<dbReference type="PANTHER" id="PTHR30307:SF0">
    <property type="entry name" value="S-ADENOSYLMETHIONINE:TRNA RIBOSYLTRANSFERASE-ISOMERASE"/>
    <property type="match status" value="1"/>
</dbReference>
<evidence type="ECO:0000256" key="2">
    <source>
        <dbReference type="ARBA" id="ARBA00022679"/>
    </source>
</evidence>
<keyword evidence="2 5" id="KW-0808">Transferase</keyword>
<dbReference type="SUPFAM" id="SSF111337">
    <property type="entry name" value="QueA-like"/>
    <property type="match status" value="1"/>
</dbReference>
<sequence length="428" mass="47768">MQPKDISISDYHYDLPAEHIAYHPLPERDASRLLIYRGGAISEDIYRNIAGHLPEESLLVFNNTRVVEARIEFRKETGARIEIFCLEPPADYGGIAAALQQKGRVKWKCLIGGASKWKHGQVLSKKIGAAGLHAADWGRREEPGDGLVLEARYLEKSEDAFLIELSWTPAELSFVELLHRAGFIPLPPYIHRQAEAEDSERYQTIYARQEGSVAAPTAGLHFTGTIFHSLAERKIRRSFVTLHVGAGTFLPVKAATLGGHVMHTEFIDVSRECIRELRETLQTGKPVVAVGTTSARTLESLYWLGLKAMGNEELIVYQWDAYAGKDEGITATDALSALLIHMEEKTMSRLMTTTQLLITPGYDWKVVSGLVTNFHQPESTLLLLIASFIGEDWRRVYSYALEHGFRFLSYGDGCLLWPLNCASAGIRG</sequence>
<comment type="pathway">
    <text evidence="5">tRNA modification; tRNA-queuosine biosynthesis.</text>
</comment>
<dbReference type="Pfam" id="PF02547">
    <property type="entry name" value="Queuosine_synth"/>
    <property type="match status" value="1"/>
</dbReference>
<organism evidence="6 7">
    <name type="scientific">Puia dinghuensis</name>
    <dbReference type="NCBI Taxonomy" id="1792502"/>
    <lineage>
        <taxon>Bacteria</taxon>
        <taxon>Pseudomonadati</taxon>
        <taxon>Bacteroidota</taxon>
        <taxon>Chitinophagia</taxon>
        <taxon>Chitinophagales</taxon>
        <taxon>Chitinophagaceae</taxon>
        <taxon>Puia</taxon>
    </lineage>
</organism>
<keyword evidence="7" id="KW-1185">Reference proteome</keyword>
<evidence type="ECO:0000313" key="7">
    <source>
        <dbReference type="Proteomes" id="UP000607559"/>
    </source>
</evidence>
<protein>
    <recommendedName>
        <fullName evidence="5">S-adenosylmethionine:tRNA ribosyltransferase-isomerase</fullName>
        <ecNumber evidence="5">2.4.99.17</ecNumber>
    </recommendedName>
    <alternativeName>
        <fullName evidence="5">Queuosine biosynthesis protein QueA</fullName>
    </alternativeName>
</protein>
<evidence type="ECO:0000313" key="6">
    <source>
        <dbReference type="EMBL" id="GGB05864.1"/>
    </source>
</evidence>
<dbReference type="RefSeq" id="WP_188933338.1">
    <property type="nucleotide sequence ID" value="NZ_BMJC01000003.1"/>
</dbReference>
<dbReference type="HAMAP" id="MF_00113">
    <property type="entry name" value="QueA"/>
    <property type="match status" value="1"/>
</dbReference>
<dbReference type="InterPro" id="IPR042118">
    <property type="entry name" value="QueA_dom1"/>
</dbReference>
<name>A0A8J2UEL0_9BACT</name>
<dbReference type="InterPro" id="IPR036100">
    <property type="entry name" value="QueA_sf"/>
</dbReference>
<dbReference type="PANTHER" id="PTHR30307">
    <property type="entry name" value="S-ADENOSYLMETHIONINE:TRNA RIBOSYLTRANSFERASE-ISOMERASE"/>
    <property type="match status" value="1"/>
</dbReference>
<dbReference type="EC" id="2.4.99.17" evidence="5"/>
<reference evidence="6" key="2">
    <citation type="submission" date="2020-09" db="EMBL/GenBank/DDBJ databases">
        <authorList>
            <person name="Sun Q."/>
            <person name="Zhou Y."/>
        </authorList>
    </citation>
    <scope>NUCLEOTIDE SEQUENCE</scope>
    <source>
        <strain evidence="6">CGMCC 1.15448</strain>
    </source>
</reference>
<evidence type="ECO:0000256" key="1">
    <source>
        <dbReference type="ARBA" id="ARBA00022490"/>
    </source>
</evidence>
<comment type="similarity">
    <text evidence="5">Belongs to the QueA family.</text>
</comment>
<dbReference type="GO" id="GO:0051075">
    <property type="term" value="F:S-adenosylmethionine:tRNA ribosyltransferase-isomerase activity"/>
    <property type="evidence" value="ECO:0007669"/>
    <property type="project" value="UniProtKB-EC"/>
</dbReference>
<keyword evidence="3 5" id="KW-0949">S-adenosyl-L-methionine</keyword>
<dbReference type="Gene3D" id="2.40.10.240">
    <property type="entry name" value="QueA-like"/>
    <property type="match status" value="1"/>
</dbReference>
<dbReference type="Gene3D" id="3.40.1780.10">
    <property type="entry name" value="QueA-like"/>
    <property type="match status" value="1"/>
</dbReference>
<keyword evidence="1 5" id="KW-0963">Cytoplasm</keyword>
<accession>A0A8J2UEL0</accession>
<comment type="catalytic activity">
    <reaction evidence="5">
        <text>7-aminomethyl-7-carbaguanosine(34) in tRNA + S-adenosyl-L-methionine = epoxyqueuosine(34) in tRNA + adenine + L-methionine + 2 H(+)</text>
        <dbReference type="Rhea" id="RHEA:32155"/>
        <dbReference type="Rhea" id="RHEA-COMP:10342"/>
        <dbReference type="Rhea" id="RHEA-COMP:18582"/>
        <dbReference type="ChEBI" id="CHEBI:15378"/>
        <dbReference type="ChEBI" id="CHEBI:16708"/>
        <dbReference type="ChEBI" id="CHEBI:57844"/>
        <dbReference type="ChEBI" id="CHEBI:59789"/>
        <dbReference type="ChEBI" id="CHEBI:82833"/>
        <dbReference type="ChEBI" id="CHEBI:194443"/>
        <dbReference type="EC" id="2.4.99.17"/>
    </reaction>
</comment>
<reference evidence="6" key="1">
    <citation type="journal article" date="2014" name="Int. J. Syst. Evol. Microbiol.">
        <title>Complete genome sequence of Corynebacterium casei LMG S-19264T (=DSM 44701T), isolated from a smear-ripened cheese.</title>
        <authorList>
            <consortium name="US DOE Joint Genome Institute (JGI-PGF)"/>
            <person name="Walter F."/>
            <person name="Albersmeier A."/>
            <person name="Kalinowski J."/>
            <person name="Ruckert C."/>
        </authorList>
    </citation>
    <scope>NUCLEOTIDE SEQUENCE</scope>
    <source>
        <strain evidence="6">CGMCC 1.15448</strain>
    </source>
</reference>
<keyword evidence="4 5" id="KW-0671">Queuosine biosynthesis</keyword>
<dbReference type="InterPro" id="IPR042119">
    <property type="entry name" value="QueA_dom2"/>
</dbReference>
<gene>
    <name evidence="5 6" type="primary">queA</name>
    <name evidence="6" type="ORF">GCM10011511_31580</name>
</gene>
<dbReference type="GO" id="GO:0008616">
    <property type="term" value="P:tRNA queuosine(34) biosynthetic process"/>
    <property type="evidence" value="ECO:0007669"/>
    <property type="project" value="UniProtKB-UniRule"/>
</dbReference>
<dbReference type="GO" id="GO:0005737">
    <property type="term" value="C:cytoplasm"/>
    <property type="evidence" value="ECO:0007669"/>
    <property type="project" value="UniProtKB-SubCell"/>
</dbReference>
<proteinExistence type="inferred from homology"/>
<dbReference type="InterPro" id="IPR003699">
    <property type="entry name" value="QueA"/>
</dbReference>
<comment type="caution">
    <text evidence="6">The sequence shown here is derived from an EMBL/GenBank/DDBJ whole genome shotgun (WGS) entry which is preliminary data.</text>
</comment>